<dbReference type="CDD" id="cd01449">
    <property type="entry name" value="TST_Repeat_2"/>
    <property type="match status" value="1"/>
</dbReference>
<feature type="domain" description="Rhodanese" evidence="4">
    <location>
        <begin position="207"/>
        <end position="322"/>
    </location>
</feature>
<dbReference type="Gene3D" id="3.40.250.10">
    <property type="entry name" value="Rhodanese-like domain"/>
    <property type="match status" value="2"/>
</dbReference>
<evidence type="ECO:0000313" key="6">
    <source>
        <dbReference type="Proteomes" id="UP000815325"/>
    </source>
</evidence>
<dbReference type="CDD" id="cd01448">
    <property type="entry name" value="TST_Repeat_1"/>
    <property type="match status" value="1"/>
</dbReference>
<sequence length="330" mass="35736">MLFSTARSATRRFLPVKEKGRRAMSASSEVDSSTPSLVNTEWLKQRLKGVKLLDASLYMPAQARDGLSEFKAKRIPGAQYFHLDEVAEPNTSLPHMLPSEQAFAAAMDALDVSNEDHVVVYDGLGIFSSPRAWWTFKCFGHERVSVLEGGLPAWESSSGPVSTDSVSNEQLQRPGKAVRSPPSSTRYKAKLDHSKVRSAQEMLANVGSKGEAVVDARSPGRFIGTEPEPRPGLKGGHIPGAYNVPFPQVLRDGKQLKSPEELEKVFSNAGVDVNRRPVVGSCGSGLTASILALAVHQINGKVIPIYDGSWSEWGMLSDVPISTETPPNTV</sequence>
<dbReference type="PANTHER" id="PTHR11364:SF27">
    <property type="entry name" value="SULFURTRANSFERASE"/>
    <property type="match status" value="1"/>
</dbReference>
<dbReference type="SMART" id="SM00450">
    <property type="entry name" value="RHOD"/>
    <property type="match status" value="2"/>
</dbReference>
<keyword evidence="6" id="KW-1185">Reference proteome</keyword>
<keyword evidence="1" id="KW-0808">Transferase</keyword>
<dbReference type="InterPro" id="IPR001763">
    <property type="entry name" value="Rhodanese-like_dom"/>
</dbReference>
<evidence type="ECO:0000313" key="5">
    <source>
        <dbReference type="EMBL" id="KAF5838023.1"/>
    </source>
</evidence>
<name>A0ABQ7GTU0_DUNSA</name>
<dbReference type="InterPro" id="IPR045078">
    <property type="entry name" value="TST/MPST-like"/>
</dbReference>
<reference evidence="5" key="1">
    <citation type="submission" date="2017-08" db="EMBL/GenBank/DDBJ databases">
        <authorList>
            <person name="Polle J.E."/>
            <person name="Barry K."/>
            <person name="Cushman J."/>
            <person name="Schmutz J."/>
            <person name="Tran D."/>
            <person name="Hathwaick L.T."/>
            <person name="Yim W.C."/>
            <person name="Jenkins J."/>
            <person name="Mckie-Krisberg Z.M."/>
            <person name="Prochnik S."/>
            <person name="Lindquist E."/>
            <person name="Dockter R.B."/>
            <person name="Adam C."/>
            <person name="Molina H."/>
            <person name="Bunkerborg J."/>
            <person name="Jin E."/>
            <person name="Buchheim M."/>
            <person name="Magnuson J."/>
        </authorList>
    </citation>
    <scope>NUCLEOTIDE SEQUENCE</scope>
    <source>
        <strain evidence="5">CCAP 19/18</strain>
    </source>
</reference>
<comment type="caution">
    <text evidence="5">The sequence shown here is derived from an EMBL/GenBank/DDBJ whole genome shotgun (WGS) entry which is preliminary data.</text>
</comment>
<keyword evidence="2" id="KW-0677">Repeat</keyword>
<evidence type="ECO:0000256" key="3">
    <source>
        <dbReference type="SAM" id="MobiDB-lite"/>
    </source>
</evidence>
<feature type="compositionally biased region" description="Low complexity" evidence="3">
    <location>
        <begin position="156"/>
        <end position="167"/>
    </location>
</feature>
<feature type="region of interest" description="Disordered" evidence="3">
    <location>
        <begin position="156"/>
        <end position="186"/>
    </location>
</feature>
<feature type="domain" description="Rhodanese" evidence="4">
    <location>
        <begin position="46"/>
        <end position="163"/>
    </location>
</feature>
<dbReference type="InterPro" id="IPR036873">
    <property type="entry name" value="Rhodanese-like_dom_sf"/>
</dbReference>
<gene>
    <name evidence="5" type="ORF">DUNSADRAFT_3510</name>
</gene>
<dbReference type="Proteomes" id="UP000815325">
    <property type="component" value="Unassembled WGS sequence"/>
</dbReference>
<evidence type="ECO:0000259" key="4">
    <source>
        <dbReference type="PROSITE" id="PS50206"/>
    </source>
</evidence>
<dbReference type="NCBIfam" id="NF008557">
    <property type="entry name" value="PRK11493.1"/>
    <property type="match status" value="1"/>
</dbReference>
<dbReference type="PROSITE" id="PS50206">
    <property type="entry name" value="RHODANESE_3"/>
    <property type="match status" value="2"/>
</dbReference>
<dbReference type="Pfam" id="PF00581">
    <property type="entry name" value="Rhodanese"/>
    <property type="match status" value="2"/>
</dbReference>
<dbReference type="EMBL" id="MU069594">
    <property type="protein sequence ID" value="KAF5838023.1"/>
    <property type="molecule type" value="Genomic_DNA"/>
</dbReference>
<evidence type="ECO:0000256" key="1">
    <source>
        <dbReference type="ARBA" id="ARBA00022679"/>
    </source>
</evidence>
<organism evidence="5 6">
    <name type="scientific">Dunaliella salina</name>
    <name type="common">Green alga</name>
    <name type="synonym">Protococcus salinus</name>
    <dbReference type="NCBI Taxonomy" id="3046"/>
    <lineage>
        <taxon>Eukaryota</taxon>
        <taxon>Viridiplantae</taxon>
        <taxon>Chlorophyta</taxon>
        <taxon>core chlorophytes</taxon>
        <taxon>Chlorophyceae</taxon>
        <taxon>CS clade</taxon>
        <taxon>Chlamydomonadales</taxon>
        <taxon>Dunaliellaceae</taxon>
        <taxon>Dunaliella</taxon>
    </lineage>
</organism>
<evidence type="ECO:0000256" key="2">
    <source>
        <dbReference type="ARBA" id="ARBA00022737"/>
    </source>
</evidence>
<protein>
    <submittedName>
        <fullName evidence="5">Rhodanese-like domain-containing protein</fullName>
    </submittedName>
</protein>
<dbReference type="PANTHER" id="PTHR11364">
    <property type="entry name" value="THIOSULFATE SULFERTANSFERASE"/>
    <property type="match status" value="1"/>
</dbReference>
<dbReference type="SUPFAM" id="SSF52821">
    <property type="entry name" value="Rhodanese/Cell cycle control phosphatase"/>
    <property type="match status" value="2"/>
</dbReference>
<accession>A0ABQ7GTU0</accession>
<proteinExistence type="predicted"/>